<comment type="similarity">
    <text evidence="2 14">Belongs to the radical SAM superfamily. RlmN family.</text>
</comment>
<dbReference type="EC" id="2.1.1.192" evidence="14"/>
<dbReference type="GO" id="GO:0070475">
    <property type="term" value="P:rRNA base methylation"/>
    <property type="evidence" value="ECO:0007669"/>
    <property type="project" value="UniProtKB-UniRule"/>
</dbReference>
<dbReference type="STRING" id="45065.Lgee_0235"/>
<evidence type="ECO:0000313" key="16">
    <source>
        <dbReference type="Proteomes" id="UP000054785"/>
    </source>
</evidence>
<comment type="miscellaneous">
    <text evidence="14">Reaction proceeds by a ping-pong mechanism involving intermediate methylation of a conserved cysteine residue.</text>
</comment>
<dbReference type="GO" id="GO:0070040">
    <property type="term" value="F:rRNA (adenine(2503)-C2-)-methyltransferase activity"/>
    <property type="evidence" value="ECO:0007669"/>
    <property type="project" value="UniProtKB-UniRule"/>
</dbReference>
<dbReference type="GO" id="GO:0030488">
    <property type="term" value="P:tRNA methylation"/>
    <property type="evidence" value="ECO:0007669"/>
    <property type="project" value="UniProtKB-UniRule"/>
</dbReference>
<evidence type="ECO:0000256" key="11">
    <source>
        <dbReference type="ARBA" id="ARBA00023004"/>
    </source>
</evidence>
<feature type="active site" description="S-methylcysteine intermediate" evidence="14">
    <location>
        <position position="341"/>
    </location>
</feature>
<dbReference type="GO" id="GO:0046872">
    <property type="term" value="F:metal ion binding"/>
    <property type="evidence" value="ECO:0007669"/>
    <property type="project" value="UniProtKB-KW"/>
</dbReference>
<keyword evidence="9 14" id="KW-0819">tRNA processing</keyword>
<evidence type="ECO:0000256" key="13">
    <source>
        <dbReference type="ARBA" id="ARBA00023157"/>
    </source>
</evidence>
<evidence type="ECO:0000256" key="6">
    <source>
        <dbReference type="ARBA" id="ARBA00022603"/>
    </source>
</evidence>
<sequence length="378" mass="42133">MSEKVNLLNYTQEGLKAFFTEIGEPSFRARQLMQWIHQNGLSDFDRMTNLGKGLREKLRSLAEVRAPELASEHISEDGTHKWLLRLDCGNSIETVFIPEAKRGTLCVSSQVGCGLNCSFCSTAKQGFNRNLTTAEIIGQVYFAVRALSRADGAHDKRVTNVVMMGMGEPLLNFDNVVGAMSLMMDDFAYGLSKRRVTLSTSGVLPALERLKTASPVALAVSLHAPNDALRDILVPINKKYPLVELMNICRTYFPKGSKRYVTFEYVMLKGVNDTRQHAEELAKLVANVPCKVNLIPFNPFPHAGYERSTKDTINAFRDYLMSKGINTITRKTRGDDIDAACGQLAGEFQDRTSRSARWQTLHFSPAPKTASREGESRL</sequence>
<keyword evidence="11 14" id="KW-0408">Iron</keyword>
<evidence type="ECO:0000256" key="8">
    <source>
        <dbReference type="ARBA" id="ARBA00022691"/>
    </source>
</evidence>
<dbReference type="AlphaFoldDB" id="A0A0W0U945"/>
<evidence type="ECO:0000256" key="2">
    <source>
        <dbReference type="ARBA" id="ARBA00007544"/>
    </source>
</evidence>
<feature type="binding site" evidence="14">
    <location>
        <position position="120"/>
    </location>
    <ligand>
        <name>[4Fe-4S] cluster</name>
        <dbReference type="ChEBI" id="CHEBI:49883"/>
        <note>4Fe-4S-S-AdoMet</note>
    </ligand>
</feature>
<dbReference type="Gene3D" id="1.10.150.530">
    <property type="match status" value="1"/>
</dbReference>
<keyword evidence="12 14" id="KW-0411">Iron-sulfur</keyword>
<evidence type="ECO:0000256" key="4">
    <source>
        <dbReference type="ARBA" id="ARBA00022490"/>
    </source>
</evidence>
<dbReference type="InterPro" id="IPR007197">
    <property type="entry name" value="rSAM"/>
</dbReference>
<accession>A0A0W0U945</accession>
<comment type="subcellular location">
    <subcellularLocation>
        <location evidence="1 14">Cytoplasm</location>
    </subcellularLocation>
</comment>
<feature type="binding site" evidence="14">
    <location>
        <position position="113"/>
    </location>
    <ligand>
        <name>[4Fe-4S] cluster</name>
        <dbReference type="ChEBI" id="CHEBI:49883"/>
        <note>4Fe-4S-S-AdoMet</note>
    </ligand>
</feature>
<reference evidence="15 16" key="1">
    <citation type="submission" date="2015-11" db="EMBL/GenBank/DDBJ databases">
        <title>Genomic analysis of 38 Legionella species identifies large and diverse effector repertoires.</title>
        <authorList>
            <person name="Burstein D."/>
            <person name="Amaro F."/>
            <person name="Zusman T."/>
            <person name="Lifshitz Z."/>
            <person name="Cohen O."/>
            <person name="Gilbert J.A."/>
            <person name="Pupko T."/>
            <person name="Shuman H.A."/>
            <person name="Segal G."/>
        </authorList>
    </citation>
    <scope>NUCLEOTIDE SEQUENCE [LARGE SCALE GENOMIC DNA]</scope>
    <source>
        <strain evidence="15 16">ATCC 49504</strain>
    </source>
</reference>
<dbReference type="PATRIC" id="fig|45065.4.peg.251"/>
<evidence type="ECO:0000256" key="7">
    <source>
        <dbReference type="ARBA" id="ARBA00022679"/>
    </source>
</evidence>
<proteinExistence type="inferred from homology"/>
<dbReference type="InterPro" id="IPR048641">
    <property type="entry name" value="RlmN_N"/>
</dbReference>
<evidence type="ECO:0000256" key="5">
    <source>
        <dbReference type="ARBA" id="ARBA00022552"/>
    </source>
</evidence>
<comment type="cofactor">
    <cofactor evidence="14">
        <name>[4Fe-4S] cluster</name>
        <dbReference type="ChEBI" id="CHEBI:49883"/>
    </cofactor>
    <text evidence="14">Binds 1 [4Fe-4S] cluster. The cluster is coordinated with 3 cysteines and an exchangeable S-adenosyl-L-methionine.</text>
</comment>
<name>A0A0W0U945_9GAMM</name>
<dbReference type="OrthoDB" id="9793973at2"/>
<evidence type="ECO:0000313" key="15">
    <source>
        <dbReference type="EMBL" id="KTD04205.1"/>
    </source>
</evidence>
<gene>
    <name evidence="15" type="primary">yfgB</name>
    <name evidence="14" type="synonym">rlmN</name>
    <name evidence="15" type="ORF">Lgee_0235</name>
</gene>
<evidence type="ECO:0000256" key="12">
    <source>
        <dbReference type="ARBA" id="ARBA00023014"/>
    </source>
</evidence>
<comment type="catalytic activity">
    <reaction evidence="14">
        <text>adenosine(2503) in 23S rRNA + 2 reduced [2Fe-2S]-[ferredoxin] + 2 S-adenosyl-L-methionine = 2-methyladenosine(2503) in 23S rRNA + 5'-deoxyadenosine + L-methionine + 2 oxidized [2Fe-2S]-[ferredoxin] + S-adenosyl-L-homocysteine</text>
        <dbReference type="Rhea" id="RHEA:42916"/>
        <dbReference type="Rhea" id="RHEA-COMP:10000"/>
        <dbReference type="Rhea" id="RHEA-COMP:10001"/>
        <dbReference type="Rhea" id="RHEA-COMP:10152"/>
        <dbReference type="Rhea" id="RHEA-COMP:10282"/>
        <dbReference type="ChEBI" id="CHEBI:17319"/>
        <dbReference type="ChEBI" id="CHEBI:33737"/>
        <dbReference type="ChEBI" id="CHEBI:33738"/>
        <dbReference type="ChEBI" id="CHEBI:57844"/>
        <dbReference type="ChEBI" id="CHEBI:57856"/>
        <dbReference type="ChEBI" id="CHEBI:59789"/>
        <dbReference type="ChEBI" id="CHEBI:74411"/>
        <dbReference type="ChEBI" id="CHEBI:74497"/>
        <dbReference type="EC" id="2.1.1.192"/>
    </reaction>
</comment>
<dbReference type="Pfam" id="PF21016">
    <property type="entry name" value="RlmN_N"/>
    <property type="match status" value="1"/>
</dbReference>
<evidence type="ECO:0000256" key="1">
    <source>
        <dbReference type="ARBA" id="ARBA00004496"/>
    </source>
</evidence>
<feature type="binding site" evidence="14">
    <location>
        <position position="298"/>
    </location>
    <ligand>
        <name>S-adenosyl-L-methionine</name>
        <dbReference type="ChEBI" id="CHEBI:59789"/>
    </ligand>
</feature>
<organism evidence="15 16">
    <name type="scientific">Legionella geestiana</name>
    <dbReference type="NCBI Taxonomy" id="45065"/>
    <lineage>
        <taxon>Bacteria</taxon>
        <taxon>Pseudomonadati</taxon>
        <taxon>Pseudomonadota</taxon>
        <taxon>Gammaproteobacteria</taxon>
        <taxon>Legionellales</taxon>
        <taxon>Legionellaceae</taxon>
        <taxon>Legionella</taxon>
    </lineage>
</organism>
<dbReference type="SUPFAM" id="SSF102114">
    <property type="entry name" value="Radical SAM enzymes"/>
    <property type="match status" value="1"/>
</dbReference>
<comment type="function">
    <text evidence="14">Specifically methylates position 2 of adenine 2503 in 23S rRNA and position 2 of adenine 37 in tRNAs. m2A2503 modification seems to play a crucial role in the proofreading step occurring at the peptidyl transferase center and thus would serve to optimize ribosomal fidelity.</text>
</comment>
<evidence type="ECO:0000256" key="10">
    <source>
        <dbReference type="ARBA" id="ARBA00022723"/>
    </source>
</evidence>
<dbReference type="InterPro" id="IPR040072">
    <property type="entry name" value="Methyltransferase_A"/>
</dbReference>
<dbReference type="PANTHER" id="PTHR30544">
    <property type="entry name" value="23S RRNA METHYLTRANSFERASE"/>
    <property type="match status" value="1"/>
</dbReference>
<feature type="binding site" evidence="14">
    <location>
        <begin position="221"/>
        <end position="223"/>
    </location>
    <ligand>
        <name>S-adenosyl-L-methionine</name>
        <dbReference type="ChEBI" id="CHEBI:59789"/>
    </ligand>
</feature>
<dbReference type="GO" id="GO:0051539">
    <property type="term" value="F:4 iron, 4 sulfur cluster binding"/>
    <property type="evidence" value="ECO:0007669"/>
    <property type="project" value="UniProtKB-UniRule"/>
</dbReference>
<dbReference type="Pfam" id="PF04055">
    <property type="entry name" value="Radical_SAM"/>
    <property type="match status" value="1"/>
</dbReference>
<dbReference type="EMBL" id="LNYC01000005">
    <property type="protein sequence ID" value="KTD04205.1"/>
    <property type="molecule type" value="Genomic_DNA"/>
</dbReference>
<dbReference type="FunFam" id="1.10.150.530:FF:000003">
    <property type="entry name" value="Dual-specificity RNA methyltransferase RlmN"/>
    <property type="match status" value="1"/>
</dbReference>
<keyword evidence="3 14" id="KW-0004">4Fe-4S</keyword>
<dbReference type="PANTHER" id="PTHR30544:SF5">
    <property type="entry name" value="RADICAL SAM CORE DOMAIN-CONTAINING PROTEIN"/>
    <property type="match status" value="1"/>
</dbReference>
<dbReference type="InterPro" id="IPR058240">
    <property type="entry name" value="rSAM_sf"/>
</dbReference>
<evidence type="ECO:0000256" key="3">
    <source>
        <dbReference type="ARBA" id="ARBA00022485"/>
    </source>
</evidence>
<comment type="caution">
    <text evidence="15">The sequence shown here is derived from an EMBL/GenBank/DDBJ whole genome shotgun (WGS) entry which is preliminary data.</text>
</comment>
<dbReference type="SFLD" id="SFLDF00275">
    <property type="entry name" value="adenosine_C2_methyltransferase"/>
    <property type="match status" value="1"/>
</dbReference>
<dbReference type="InterPro" id="IPR013785">
    <property type="entry name" value="Aldolase_TIM"/>
</dbReference>
<dbReference type="GO" id="GO:0002935">
    <property type="term" value="F:tRNA (adenine(37)-C2)-methyltransferase activity"/>
    <property type="evidence" value="ECO:0007669"/>
    <property type="project" value="UniProtKB-UniRule"/>
</dbReference>
<keyword evidence="16" id="KW-1185">Reference proteome</keyword>
<feature type="binding site" evidence="14">
    <location>
        <begin position="167"/>
        <end position="168"/>
    </location>
    <ligand>
        <name>S-adenosyl-L-methionine</name>
        <dbReference type="ChEBI" id="CHEBI:59789"/>
    </ligand>
</feature>
<dbReference type="GO" id="GO:0005737">
    <property type="term" value="C:cytoplasm"/>
    <property type="evidence" value="ECO:0007669"/>
    <property type="project" value="UniProtKB-SubCell"/>
</dbReference>
<comment type="caution">
    <text evidence="14">Lacks conserved residue(s) required for the propagation of feature annotation.</text>
</comment>
<dbReference type="Gene3D" id="3.20.20.70">
    <property type="entry name" value="Aldolase class I"/>
    <property type="match status" value="1"/>
</dbReference>
<dbReference type="InterPro" id="IPR004383">
    <property type="entry name" value="rRNA_lsu_MTrfase_RlmN/Cfr"/>
</dbReference>
<keyword evidence="10 14" id="KW-0479">Metal-binding</keyword>
<dbReference type="PROSITE" id="PS51918">
    <property type="entry name" value="RADICAL_SAM"/>
    <property type="match status" value="1"/>
</dbReference>
<feature type="binding site" evidence="14">
    <location>
        <position position="117"/>
    </location>
    <ligand>
        <name>[4Fe-4S] cluster</name>
        <dbReference type="ChEBI" id="CHEBI:49883"/>
        <note>4Fe-4S-S-AdoMet</note>
    </ligand>
</feature>
<dbReference type="FunFam" id="3.20.20.70:FF:000008">
    <property type="entry name" value="Dual-specificity RNA methyltransferase RlmN"/>
    <property type="match status" value="1"/>
</dbReference>
<dbReference type="Proteomes" id="UP000054785">
    <property type="component" value="Unassembled WGS sequence"/>
</dbReference>
<evidence type="ECO:0000256" key="9">
    <source>
        <dbReference type="ARBA" id="ARBA00022694"/>
    </source>
</evidence>
<evidence type="ECO:0000256" key="14">
    <source>
        <dbReference type="HAMAP-Rule" id="MF_01849"/>
    </source>
</evidence>
<feature type="binding site" evidence="14">
    <location>
        <position position="199"/>
    </location>
    <ligand>
        <name>S-adenosyl-L-methionine</name>
        <dbReference type="ChEBI" id="CHEBI:59789"/>
    </ligand>
</feature>
<keyword evidence="6 14" id="KW-0489">Methyltransferase</keyword>
<dbReference type="NCBIfam" id="TIGR00048">
    <property type="entry name" value="rRNA_mod_RlmN"/>
    <property type="match status" value="1"/>
</dbReference>
<dbReference type="InterPro" id="IPR027492">
    <property type="entry name" value="RNA_MTrfase_RlmN"/>
</dbReference>
<protein>
    <recommendedName>
        <fullName evidence="14">Dual-specificity RNA methyltransferase RlmN</fullName>
        <ecNumber evidence="14">2.1.1.192</ecNumber>
    </recommendedName>
    <alternativeName>
        <fullName evidence="14">23S rRNA (adenine(2503)-C(2))-methyltransferase</fullName>
    </alternativeName>
    <alternativeName>
        <fullName evidence="14">23S rRNA m2A2503 methyltransferase</fullName>
    </alternativeName>
    <alternativeName>
        <fullName evidence="14">Ribosomal RNA large subunit methyltransferase N</fullName>
    </alternativeName>
    <alternativeName>
        <fullName evidence="14">tRNA (adenine(37)-C(2))-methyltransferase</fullName>
    </alternativeName>
    <alternativeName>
        <fullName evidence="14">tRNA m2A37 methyltransferase</fullName>
    </alternativeName>
</protein>
<dbReference type="HAMAP" id="MF_01849">
    <property type="entry name" value="RNA_methyltr_RlmN"/>
    <property type="match status" value="1"/>
</dbReference>
<dbReference type="PIRSF" id="PIRSF006004">
    <property type="entry name" value="CHP00048"/>
    <property type="match status" value="1"/>
</dbReference>
<keyword evidence="7 14" id="KW-0808">Transferase</keyword>
<feature type="active site" description="Proton acceptor" evidence="14">
    <location>
        <position position="93"/>
    </location>
</feature>
<dbReference type="RefSeq" id="WP_035903452.1">
    <property type="nucleotide sequence ID" value="NZ_CAAAHN010000001.1"/>
</dbReference>
<dbReference type="CDD" id="cd01335">
    <property type="entry name" value="Radical_SAM"/>
    <property type="match status" value="1"/>
</dbReference>
<keyword evidence="13 14" id="KW-1015">Disulfide bond</keyword>
<dbReference type="GO" id="GO:0000049">
    <property type="term" value="F:tRNA binding"/>
    <property type="evidence" value="ECO:0007669"/>
    <property type="project" value="UniProtKB-UniRule"/>
</dbReference>
<dbReference type="SFLD" id="SFLDS00029">
    <property type="entry name" value="Radical_SAM"/>
    <property type="match status" value="1"/>
</dbReference>
<comment type="catalytic activity">
    <reaction evidence="14">
        <text>adenosine(37) in tRNA + 2 reduced [2Fe-2S]-[ferredoxin] + 2 S-adenosyl-L-methionine = 2-methyladenosine(37) in tRNA + 5'-deoxyadenosine + L-methionine + 2 oxidized [2Fe-2S]-[ferredoxin] + S-adenosyl-L-homocysteine</text>
        <dbReference type="Rhea" id="RHEA:43332"/>
        <dbReference type="Rhea" id="RHEA-COMP:10000"/>
        <dbReference type="Rhea" id="RHEA-COMP:10001"/>
        <dbReference type="Rhea" id="RHEA-COMP:10162"/>
        <dbReference type="Rhea" id="RHEA-COMP:10485"/>
        <dbReference type="ChEBI" id="CHEBI:17319"/>
        <dbReference type="ChEBI" id="CHEBI:33737"/>
        <dbReference type="ChEBI" id="CHEBI:33738"/>
        <dbReference type="ChEBI" id="CHEBI:57844"/>
        <dbReference type="ChEBI" id="CHEBI:57856"/>
        <dbReference type="ChEBI" id="CHEBI:59789"/>
        <dbReference type="ChEBI" id="CHEBI:74411"/>
        <dbReference type="ChEBI" id="CHEBI:74497"/>
        <dbReference type="EC" id="2.1.1.192"/>
    </reaction>
</comment>
<keyword evidence="8 14" id="KW-0949">S-adenosyl-L-methionine</keyword>
<keyword evidence="4 14" id="KW-0963">Cytoplasm</keyword>
<dbReference type="GO" id="GO:0019843">
    <property type="term" value="F:rRNA binding"/>
    <property type="evidence" value="ECO:0007669"/>
    <property type="project" value="UniProtKB-UniRule"/>
</dbReference>
<dbReference type="SFLD" id="SFLDG01062">
    <property type="entry name" value="methyltransferase_(Class_A)"/>
    <property type="match status" value="1"/>
</dbReference>
<keyword evidence="5 14" id="KW-0698">rRNA processing</keyword>